<dbReference type="PANTHER" id="PTHR31805:SF16">
    <property type="entry name" value="FORMIN-LIKE PROTEIN (DUF1421)"/>
    <property type="match status" value="1"/>
</dbReference>
<evidence type="ECO:0000313" key="3">
    <source>
        <dbReference type="EMBL" id="KAL3509380.1"/>
    </source>
</evidence>
<protein>
    <recommendedName>
        <fullName evidence="2">DUF1421 domain-containing protein</fullName>
    </recommendedName>
</protein>
<feature type="region of interest" description="Disordered" evidence="1">
    <location>
        <begin position="176"/>
        <end position="208"/>
    </location>
</feature>
<dbReference type="InterPro" id="IPR010820">
    <property type="entry name" value="DUF1421"/>
</dbReference>
<dbReference type="PANTHER" id="PTHR31805">
    <property type="entry name" value="RECEPTOR-LIKE KINASE, PUTATIVE (DUF1421)-RELATED"/>
    <property type="match status" value="1"/>
</dbReference>
<feature type="compositionally biased region" description="Polar residues" evidence="1">
    <location>
        <begin position="245"/>
        <end position="254"/>
    </location>
</feature>
<evidence type="ECO:0000259" key="2">
    <source>
        <dbReference type="Pfam" id="PF07223"/>
    </source>
</evidence>
<accession>A0ABD2YTP8</accession>
<feature type="compositionally biased region" description="Polar residues" evidence="1">
    <location>
        <begin position="178"/>
        <end position="187"/>
    </location>
</feature>
<feature type="compositionally biased region" description="Pro residues" evidence="1">
    <location>
        <begin position="233"/>
        <end position="244"/>
    </location>
</feature>
<dbReference type="Proteomes" id="UP001630127">
    <property type="component" value="Unassembled WGS sequence"/>
</dbReference>
<reference evidence="3 4" key="1">
    <citation type="submission" date="2024-11" db="EMBL/GenBank/DDBJ databases">
        <title>A near-complete genome assembly of Cinchona calisaya.</title>
        <authorList>
            <person name="Lian D.C."/>
            <person name="Zhao X.W."/>
            <person name="Wei L."/>
        </authorList>
    </citation>
    <scope>NUCLEOTIDE SEQUENCE [LARGE SCALE GENOMIC DNA]</scope>
    <source>
        <tissue evidence="3">Nenye</tissue>
    </source>
</reference>
<feature type="region of interest" description="Disordered" evidence="1">
    <location>
        <begin position="225"/>
        <end position="346"/>
    </location>
</feature>
<feature type="region of interest" description="Disordered" evidence="1">
    <location>
        <begin position="399"/>
        <end position="470"/>
    </location>
</feature>
<organism evidence="3 4">
    <name type="scientific">Cinchona calisaya</name>
    <dbReference type="NCBI Taxonomy" id="153742"/>
    <lineage>
        <taxon>Eukaryota</taxon>
        <taxon>Viridiplantae</taxon>
        <taxon>Streptophyta</taxon>
        <taxon>Embryophyta</taxon>
        <taxon>Tracheophyta</taxon>
        <taxon>Spermatophyta</taxon>
        <taxon>Magnoliopsida</taxon>
        <taxon>eudicotyledons</taxon>
        <taxon>Gunneridae</taxon>
        <taxon>Pentapetalae</taxon>
        <taxon>asterids</taxon>
        <taxon>lamiids</taxon>
        <taxon>Gentianales</taxon>
        <taxon>Rubiaceae</taxon>
        <taxon>Cinchonoideae</taxon>
        <taxon>Cinchoneae</taxon>
        <taxon>Cinchona</taxon>
    </lineage>
</organism>
<keyword evidence="4" id="KW-1185">Reference proteome</keyword>
<comment type="caution">
    <text evidence="3">The sequence shown here is derived from an EMBL/GenBank/DDBJ whole genome shotgun (WGS) entry which is preliminary data.</text>
</comment>
<name>A0ABD2YTP8_9GENT</name>
<evidence type="ECO:0000256" key="1">
    <source>
        <dbReference type="SAM" id="MobiDB-lite"/>
    </source>
</evidence>
<feature type="compositionally biased region" description="Polar residues" evidence="1">
    <location>
        <begin position="422"/>
        <end position="431"/>
    </location>
</feature>
<dbReference type="EMBL" id="JBJUIK010000012">
    <property type="protein sequence ID" value="KAL3509380.1"/>
    <property type="molecule type" value="Genomic_DNA"/>
</dbReference>
<feature type="compositionally biased region" description="Low complexity" evidence="1">
    <location>
        <begin position="317"/>
        <end position="338"/>
    </location>
</feature>
<evidence type="ECO:0000313" key="4">
    <source>
        <dbReference type="Proteomes" id="UP001630127"/>
    </source>
</evidence>
<dbReference type="AlphaFoldDB" id="A0ABD2YTP8"/>
<gene>
    <name evidence="3" type="ORF">ACH5RR_028781</name>
</gene>
<feature type="compositionally biased region" description="Low complexity" evidence="1">
    <location>
        <begin position="258"/>
        <end position="272"/>
    </location>
</feature>
<feature type="compositionally biased region" description="Polar residues" evidence="1">
    <location>
        <begin position="461"/>
        <end position="470"/>
    </location>
</feature>
<dbReference type="Pfam" id="PF07223">
    <property type="entry name" value="DUF1421"/>
    <property type="match status" value="1"/>
</dbReference>
<sequence length="540" mass="59277">MASGSTGRANNSGTKGFNFASDDILCSYEDFGNQDGPNGSSHSDPVIGANSAKEFHKNRMARSSVFPAGSYSPPEESSLNQDVIATVERTMKKYADNLMRFLEGISSRLSQLELYCYNLDKTIGEMRSELVRDHGEAESKLKSLEKHLQEVHRSVQILRDKQELAEAQKELARLQLAQKESSSASNLQHKEERVSPPPSEAKQSENLADTHGQQLALALPHQLLPQQQQQQQQPPPPVAPPPTVPSQSMPQSQAYYLPPQLQNAPAAAQPSQGQYVPDDSQYRASQMQDVSRVAPQPAQSQVNQTPQIQPMPPPYQPQWSQQLPPQVQPLQQPSVQSQIRPTSPPVYSSYVPNQPNPSPETLPISMPTQVQFSGISQPGPVRPETIPYGYSGALRPIQSQPPPPHLKATFTSPGDGYAASGSHPTLSSGNTYVMYDERGRPHHPAQPTHFPQSAYPPTSMPPQNLQPATSSNLVVRPPQFVRNHPYNELIEKLVSMGFRGDHVVGVIQRLEESGQPVDFNTVLDRLNGHSSGGPQRGWSG</sequence>
<proteinExistence type="predicted"/>
<feature type="domain" description="DUF1421" evidence="2">
    <location>
        <begin position="486"/>
        <end position="530"/>
    </location>
</feature>